<sequence length="313" mass="32655">MTQTSQSQNPTQQTAQRAAQQTAQQTAQRAAQQPARGAAGTTLVLAGTGKTGARVARRLAERGASVRIGSRSGTPPFDWEDARTWPAAVEGTSAAYVAYVPDLGFPGAAETVGAFTRLAVDHGVRRLVLLSGRGEPEAQRTEQVLRNACADDAAWTVVRSSFFAQNFSEGFLVDAVRVGVLPFPAGDVAEPFVDADDVADVAVAALTEPGHEGQVYEVTGARSLRFAEVAAEISAASGREVTYAPVSVEQFAAGMVEEGAPAEFAALLSGLFGEVLDGRNAGLTDGVRRALGRAPRDFSAYARSAAALTAWTS</sequence>
<evidence type="ECO:0000256" key="1">
    <source>
        <dbReference type="SAM" id="MobiDB-lite"/>
    </source>
</evidence>
<dbReference type="PANTHER" id="PTHR43162">
    <property type="match status" value="1"/>
</dbReference>
<dbReference type="InterPro" id="IPR036291">
    <property type="entry name" value="NAD(P)-bd_dom_sf"/>
</dbReference>
<accession>A0A852ZGL0</accession>
<feature type="region of interest" description="Disordered" evidence="1">
    <location>
        <begin position="1"/>
        <end position="39"/>
    </location>
</feature>
<dbReference type="PANTHER" id="PTHR43162:SF1">
    <property type="entry name" value="PRESTALK A DIFFERENTIATION PROTEIN A"/>
    <property type="match status" value="1"/>
</dbReference>
<dbReference type="Gene3D" id="3.90.25.10">
    <property type="entry name" value="UDP-galactose 4-epimerase, domain 1"/>
    <property type="match status" value="1"/>
</dbReference>
<keyword evidence="3" id="KW-1185">Reference proteome</keyword>
<gene>
    <name evidence="2" type="ORF">F4554_004071</name>
</gene>
<evidence type="ECO:0000313" key="2">
    <source>
        <dbReference type="EMBL" id="NYH91433.1"/>
    </source>
</evidence>
<dbReference type="Proteomes" id="UP000579605">
    <property type="component" value="Unassembled WGS sequence"/>
</dbReference>
<protein>
    <submittedName>
        <fullName evidence="2">Uncharacterized protein YbjT (DUF2867 family)</fullName>
    </submittedName>
</protein>
<comment type="caution">
    <text evidence="2">The sequence shown here is derived from an EMBL/GenBank/DDBJ whole genome shotgun (WGS) entry which is preliminary data.</text>
</comment>
<name>A0A852ZGL0_9ACTN</name>
<dbReference type="SUPFAM" id="SSF51735">
    <property type="entry name" value="NAD(P)-binding Rossmann-fold domains"/>
    <property type="match status" value="1"/>
</dbReference>
<evidence type="ECO:0000313" key="3">
    <source>
        <dbReference type="Proteomes" id="UP000579605"/>
    </source>
</evidence>
<reference evidence="2 3" key="1">
    <citation type="submission" date="2020-07" db="EMBL/GenBank/DDBJ databases">
        <title>Sequencing the genomes of 1000 actinobacteria strains.</title>
        <authorList>
            <person name="Klenk H.-P."/>
        </authorList>
    </citation>
    <scope>NUCLEOTIDE SEQUENCE [LARGE SCALE GENOMIC DNA]</scope>
    <source>
        <strain evidence="2 3">DSM 18448</strain>
    </source>
</reference>
<proteinExistence type="predicted"/>
<dbReference type="Gene3D" id="3.40.50.720">
    <property type="entry name" value="NAD(P)-binding Rossmann-like Domain"/>
    <property type="match status" value="1"/>
</dbReference>
<dbReference type="RefSeq" id="WP_238341361.1">
    <property type="nucleotide sequence ID" value="NZ_BAAARR010000037.1"/>
</dbReference>
<dbReference type="AlphaFoldDB" id="A0A852ZGL0"/>
<dbReference type="InterPro" id="IPR051604">
    <property type="entry name" value="Ergot_Alk_Oxidoreductase"/>
</dbReference>
<dbReference type="EMBL" id="JACBZH010000001">
    <property type="protein sequence ID" value="NYH91433.1"/>
    <property type="molecule type" value="Genomic_DNA"/>
</dbReference>
<organism evidence="2 3">
    <name type="scientific">Actinopolymorpha rutila</name>
    <dbReference type="NCBI Taxonomy" id="446787"/>
    <lineage>
        <taxon>Bacteria</taxon>
        <taxon>Bacillati</taxon>
        <taxon>Actinomycetota</taxon>
        <taxon>Actinomycetes</taxon>
        <taxon>Propionibacteriales</taxon>
        <taxon>Actinopolymorphaceae</taxon>
        <taxon>Actinopolymorpha</taxon>
    </lineage>
</organism>